<keyword evidence="3" id="KW-1185">Reference proteome</keyword>
<dbReference type="EMBL" id="JBHUMY010000007">
    <property type="protein sequence ID" value="MFD2660424.1"/>
    <property type="molecule type" value="Genomic_DNA"/>
</dbReference>
<dbReference type="Pfam" id="PF12760">
    <property type="entry name" value="Zn_ribbon_IS1595"/>
    <property type="match status" value="1"/>
</dbReference>
<comment type="caution">
    <text evidence="2">The sequence shown here is derived from an EMBL/GenBank/DDBJ whole genome shotgun (WGS) entry which is preliminary data.</text>
</comment>
<dbReference type="InterPro" id="IPR024442">
    <property type="entry name" value="Transposase_Zn_ribbon"/>
</dbReference>
<dbReference type="RefSeq" id="WP_379271674.1">
    <property type="nucleotide sequence ID" value="NZ_JBHUGT010000011.1"/>
</dbReference>
<proteinExistence type="predicted"/>
<name>A0ABW5QVM9_9BACL</name>
<feature type="domain" description="Transposase zinc-ribbon" evidence="1">
    <location>
        <begin position="14"/>
        <end position="60"/>
    </location>
</feature>
<accession>A0ABW5QVM9</accession>
<sequence length="296" mass="33163">MLELIEQFEKRFGSSEECYAFLFQIKWPGGFECPICSHKHCYVISTRRLPLYECRACRHQSSLTAGTIMEKSRTSLRKWMLALFLFTHPLVEGLNAVKLAECLNVTYKTAWSMLGKIRRAVSRIDDCQPLNGNVDVIVAAYCRPLIGSLLPHPKETPVVVGANLNGSGSEASAVKMKIADPSMLRASNACFLFPEGEHWFASCCAAEDAEIRYIHQPIRHRPQSLTLRMLAKQAQKWAARIYRGISGCHLQSYLDEFCFRYNYRTQGISAESAFLTLSQASVGLIDGAANKTTLVA</sequence>
<dbReference type="Proteomes" id="UP001597493">
    <property type="component" value="Unassembled WGS sequence"/>
</dbReference>
<reference evidence="3" key="1">
    <citation type="journal article" date="2019" name="Int. J. Syst. Evol. Microbiol.">
        <title>The Global Catalogue of Microorganisms (GCM) 10K type strain sequencing project: providing services to taxonomists for standard genome sequencing and annotation.</title>
        <authorList>
            <consortium name="The Broad Institute Genomics Platform"/>
            <consortium name="The Broad Institute Genome Sequencing Center for Infectious Disease"/>
            <person name="Wu L."/>
            <person name="Ma J."/>
        </authorList>
    </citation>
    <scope>NUCLEOTIDE SEQUENCE [LARGE SCALE GENOMIC DNA]</scope>
    <source>
        <strain evidence="3">TISTR 1827</strain>
    </source>
</reference>
<evidence type="ECO:0000259" key="1">
    <source>
        <dbReference type="Pfam" id="PF12760"/>
    </source>
</evidence>
<evidence type="ECO:0000313" key="3">
    <source>
        <dbReference type="Proteomes" id="UP001597493"/>
    </source>
</evidence>
<protein>
    <submittedName>
        <fullName evidence="2">Transposase</fullName>
    </submittedName>
</protein>
<evidence type="ECO:0000313" key="2">
    <source>
        <dbReference type="EMBL" id="MFD2660424.1"/>
    </source>
</evidence>
<organism evidence="2 3">
    <name type="scientific">Paenibacillus thailandensis</name>
    <dbReference type="NCBI Taxonomy" id="393250"/>
    <lineage>
        <taxon>Bacteria</taxon>
        <taxon>Bacillati</taxon>
        <taxon>Bacillota</taxon>
        <taxon>Bacilli</taxon>
        <taxon>Bacillales</taxon>
        <taxon>Paenibacillaceae</taxon>
        <taxon>Paenibacillus</taxon>
    </lineage>
</organism>
<gene>
    <name evidence="2" type="ORF">ACFSW5_09070</name>
</gene>